<feature type="transmembrane region" description="Helical" evidence="1">
    <location>
        <begin position="46"/>
        <end position="66"/>
    </location>
</feature>
<keyword evidence="1" id="KW-1133">Transmembrane helix</keyword>
<protein>
    <submittedName>
        <fullName evidence="2">Uncharacterized protein</fullName>
    </submittedName>
</protein>
<comment type="caution">
    <text evidence="2">The sequence shown here is derived from an EMBL/GenBank/DDBJ whole genome shotgun (WGS) entry which is preliminary data.</text>
</comment>
<gene>
    <name evidence="2" type="ORF">BDD41_2269</name>
</gene>
<evidence type="ECO:0000313" key="2">
    <source>
        <dbReference type="EMBL" id="REF69560.1"/>
    </source>
</evidence>
<keyword evidence="1" id="KW-0472">Membrane</keyword>
<dbReference type="RefSeq" id="WP_116221829.1">
    <property type="nucleotide sequence ID" value="NZ_CP038197.1"/>
</dbReference>
<accession>A0A3D9XGD8</accession>
<evidence type="ECO:0000313" key="3">
    <source>
        <dbReference type="Proteomes" id="UP000256941"/>
    </source>
</evidence>
<feature type="transmembrane region" description="Helical" evidence="1">
    <location>
        <begin position="20"/>
        <end position="40"/>
    </location>
</feature>
<organism evidence="2 3">
    <name type="scientific">Paracoccus versutus</name>
    <name type="common">Thiobacillus versutus</name>
    <dbReference type="NCBI Taxonomy" id="34007"/>
    <lineage>
        <taxon>Bacteria</taxon>
        <taxon>Pseudomonadati</taxon>
        <taxon>Pseudomonadota</taxon>
        <taxon>Alphaproteobacteria</taxon>
        <taxon>Rhodobacterales</taxon>
        <taxon>Paracoccaceae</taxon>
        <taxon>Paracoccus</taxon>
    </lineage>
</organism>
<proteinExistence type="predicted"/>
<evidence type="ECO:0000256" key="1">
    <source>
        <dbReference type="SAM" id="Phobius"/>
    </source>
</evidence>
<reference evidence="2 3" key="1">
    <citation type="submission" date="2018-08" db="EMBL/GenBank/DDBJ databases">
        <title>Genomic Encyclopedia of Archaeal and Bacterial Type Strains, Phase II (KMG-II): from individual species to whole genera.</title>
        <authorList>
            <person name="Goeker M."/>
        </authorList>
    </citation>
    <scope>NUCLEOTIDE SEQUENCE [LARGE SCALE GENOMIC DNA]</scope>
    <source>
        <strain evidence="2 3">DSM 17099</strain>
    </source>
</reference>
<sequence>MEKVMRDEFCRFDSDHAGGFPMGTVILAVLTALAAGGLAWWMGWGLVWIIVTYCLTGSATLVALAWHNANHVPGDHAGRCGRLCAGEAEEPARPAVAGSRLR</sequence>
<dbReference type="AlphaFoldDB" id="A0A3D9XGD8"/>
<keyword evidence="1" id="KW-0812">Transmembrane</keyword>
<name>A0A3D9XGD8_PARVE</name>
<dbReference type="EMBL" id="QTUJ01000002">
    <property type="protein sequence ID" value="REF69560.1"/>
    <property type="molecule type" value="Genomic_DNA"/>
</dbReference>
<dbReference type="Proteomes" id="UP000256941">
    <property type="component" value="Unassembled WGS sequence"/>
</dbReference>